<feature type="binding site" evidence="9">
    <location>
        <position position="546"/>
    </location>
    <ligand>
        <name>NADP(+)</name>
        <dbReference type="ChEBI" id="CHEBI:58349"/>
    </ligand>
</feature>
<dbReference type="InterPro" id="IPR001709">
    <property type="entry name" value="Flavoprot_Pyr_Nucl_cyt_Rdtase"/>
</dbReference>
<comment type="cofactor">
    <cofactor evidence="1 9">
        <name>FMN</name>
        <dbReference type="ChEBI" id="CHEBI:58210"/>
    </cofactor>
</comment>
<dbReference type="InterPro" id="IPR001094">
    <property type="entry name" value="Flavdoxin-like"/>
</dbReference>
<evidence type="ECO:0000313" key="13">
    <source>
        <dbReference type="Proteomes" id="UP001145021"/>
    </source>
</evidence>
<dbReference type="PROSITE" id="PS51384">
    <property type="entry name" value="FAD_FR"/>
    <property type="match status" value="1"/>
</dbReference>
<comment type="similarity">
    <text evidence="9">In the C-terminal section; belongs to the flavoprotein pyridine nucleotide cytochrome reductase family.</text>
</comment>
<dbReference type="SUPFAM" id="SSF52218">
    <property type="entry name" value="Flavoproteins"/>
    <property type="match status" value="1"/>
</dbReference>
<dbReference type="InterPro" id="IPR017938">
    <property type="entry name" value="Riboflavin_synthase-like_b-brl"/>
</dbReference>
<evidence type="ECO:0000256" key="9">
    <source>
        <dbReference type="HAMAP-Rule" id="MF_03178"/>
    </source>
</evidence>
<dbReference type="EC" id="1.18.1.-" evidence="9"/>
<comment type="subcellular location">
    <subcellularLocation>
        <location evidence="9">Cytoplasm</location>
    </subcellularLocation>
    <subcellularLocation>
        <location evidence="9">Mitochondrion</location>
    </subcellularLocation>
    <text evidence="9">Relocalizes to mitochondria after H(2)O(2) exposure.</text>
</comment>
<dbReference type="GO" id="GO:0005829">
    <property type="term" value="C:cytosol"/>
    <property type="evidence" value="ECO:0007669"/>
    <property type="project" value="TreeGrafter"/>
</dbReference>
<evidence type="ECO:0000313" key="12">
    <source>
        <dbReference type="EMBL" id="KAJ1647339.1"/>
    </source>
</evidence>
<evidence type="ECO:0000256" key="2">
    <source>
        <dbReference type="ARBA" id="ARBA00001974"/>
    </source>
</evidence>
<sequence>MSLLNTNDDSRKILVLYGSQTGYAEDTARRIGRQAWQRHFTATVKPMDEIDRRTALEQSAASCPVAIFVCSTTGQGMQPDNMRKFWRFLLRKSLPNDALKGLRFAVFGLGDSSYAEYNFAAKRLFRRLVQLGAEPVVARGDGDDQHYLGADGALVPWLESLWSALDALYPMPRSKIADDIVPPPAFGVSLIEGTVPAEQQPEAADGLGEGWFDARMAANERLTAAEHFQDVRRVSFAPEDPVEWTPGDWAVLRPRNQDTSVNEFLRLMSWTDIADKPLSVRGASNVPEVTTLRWLATHHLDVTAVPRRSFFEMLWFFCEHEDEREKLNELTSSAGQDDLLAYCMRPRRTILEVLSDFPHSRIPLSYVLDAFPAIATRSFSISSDRGTVDLTVAIVRYKTIMYIPRTGLCTQWLAHMQLGTPVRMRIERGTMRLPQDPRTPVIMVGPGTGIAAFMAFIRERVCQGATDTHLFFGCRGKEMDFLYRDQLNQWVDQGVLHLYCAFSRDQPERRTYVQNRIAEESAGMWELLERGAVIYVSGNARQMPQDVRQAFVNAVSRHGHLESNDDDVDADADAEAYIRRMQRTGRYQEECWF</sequence>
<dbReference type="InterPro" id="IPR039261">
    <property type="entry name" value="FNR_nucleotide-bd"/>
</dbReference>
<comment type="similarity">
    <text evidence="9">Belongs to the NADPH-dependent diflavin oxidoreductase NDOR1 family.</text>
</comment>
<dbReference type="Gene3D" id="2.40.30.10">
    <property type="entry name" value="Translation factors"/>
    <property type="match status" value="1"/>
</dbReference>
<gene>
    <name evidence="9 12" type="primary">TAH18</name>
    <name evidence="12" type="ORF">LPJ64_001251</name>
</gene>
<dbReference type="FunFam" id="3.40.50.80:FF:000032">
    <property type="entry name" value="NADPH-dependent diflavin oxidoreductase 1"/>
    <property type="match status" value="1"/>
</dbReference>
<protein>
    <recommendedName>
        <fullName evidence="9">NADPH-dependent diflavin oxidoreductase 1</fullName>
        <ecNumber evidence="9">1.18.1.-</ecNumber>
    </recommendedName>
    <alternativeName>
        <fullName evidence="9">NADPH-dependent FMN and FAD-containing oxidoreductase</fullName>
    </alternativeName>
</protein>
<dbReference type="SUPFAM" id="SSF52343">
    <property type="entry name" value="Ferredoxin reductase-like, C-terminal NADP-linked domain"/>
    <property type="match status" value="1"/>
</dbReference>
<evidence type="ECO:0000256" key="1">
    <source>
        <dbReference type="ARBA" id="ARBA00001917"/>
    </source>
</evidence>
<dbReference type="Proteomes" id="UP001145021">
    <property type="component" value="Unassembled WGS sequence"/>
</dbReference>
<feature type="binding site" evidence="9">
    <location>
        <begin position="503"/>
        <end position="504"/>
    </location>
    <ligand>
        <name>NADP(+)</name>
        <dbReference type="ChEBI" id="CHEBI:58349"/>
    </ligand>
</feature>
<keyword evidence="13" id="KW-1185">Reference proteome</keyword>
<name>A0A9W7XPY9_9FUNG</name>
<comment type="function">
    <text evidence="9">NADPH-dependent reductase which is a central component of the cytosolic iron-sulfur (Fe-S) protein assembly (CIA) machinery. Transfers electrons from NADPH via its FAD and FMN prosthetic groups to the [2Fe-2S] cluster of DRE2, another key component of the CIA machinery. In turn, this reduced cluster provides electrons for assembly of cytosolic iron-sulfur cluster proteins. Positively controls H(2)O(2)-induced cell death.</text>
</comment>
<dbReference type="Gene3D" id="3.40.50.80">
    <property type="entry name" value="Nucleotide-binding domain of ferredoxin-NADP reductase (FNR) module"/>
    <property type="match status" value="1"/>
</dbReference>
<dbReference type="HAMAP" id="MF_03178">
    <property type="entry name" value="NDOR1"/>
    <property type="match status" value="1"/>
</dbReference>
<dbReference type="GO" id="GO:0016226">
    <property type="term" value="P:iron-sulfur cluster assembly"/>
    <property type="evidence" value="ECO:0007669"/>
    <property type="project" value="UniProtKB-UniRule"/>
</dbReference>
<feature type="binding site" evidence="9">
    <location>
        <position position="592"/>
    </location>
    <ligand>
        <name>FAD</name>
        <dbReference type="ChEBI" id="CHEBI:57692"/>
    </ligand>
</feature>
<feature type="binding site" evidence="9">
    <location>
        <position position="347"/>
    </location>
    <ligand>
        <name>FAD</name>
        <dbReference type="ChEBI" id="CHEBI:57692"/>
    </ligand>
</feature>
<dbReference type="Gene3D" id="1.20.990.10">
    <property type="entry name" value="NADPH-cytochrome p450 Reductase, Chain A, domain 3"/>
    <property type="match status" value="1"/>
</dbReference>
<feature type="binding site" evidence="9">
    <location>
        <begin position="377"/>
        <end position="380"/>
    </location>
    <ligand>
        <name>FAD</name>
        <dbReference type="ChEBI" id="CHEBI:57692"/>
    </ligand>
</feature>
<dbReference type="Gene3D" id="3.40.50.360">
    <property type="match status" value="1"/>
</dbReference>
<dbReference type="GO" id="GO:0050660">
    <property type="term" value="F:flavin adenine dinucleotide binding"/>
    <property type="evidence" value="ECO:0007669"/>
    <property type="project" value="UniProtKB-UniRule"/>
</dbReference>
<keyword evidence="7 9" id="KW-0521">NADP</keyword>
<organism evidence="12 13">
    <name type="scientific">Coemansia asiatica</name>
    <dbReference type="NCBI Taxonomy" id="1052880"/>
    <lineage>
        <taxon>Eukaryota</taxon>
        <taxon>Fungi</taxon>
        <taxon>Fungi incertae sedis</taxon>
        <taxon>Zoopagomycota</taxon>
        <taxon>Kickxellomycotina</taxon>
        <taxon>Kickxellomycetes</taxon>
        <taxon>Kickxellales</taxon>
        <taxon>Kickxellaceae</taxon>
        <taxon>Coemansia</taxon>
    </lineage>
</organism>
<dbReference type="InterPro" id="IPR028879">
    <property type="entry name" value="NDOR1"/>
</dbReference>
<comment type="catalytic activity">
    <reaction evidence="9">
        <text>2 oxidized [2Fe-2S]-[protein] + NADPH = 2 reduced [2Fe-2S]-[protein] + NADP(+) + H(+)</text>
        <dbReference type="Rhea" id="RHEA:67716"/>
        <dbReference type="Rhea" id="RHEA-COMP:17327"/>
        <dbReference type="Rhea" id="RHEA-COMP:17328"/>
        <dbReference type="ChEBI" id="CHEBI:15378"/>
        <dbReference type="ChEBI" id="CHEBI:33737"/>
        <dbReference type="ChEBI" id="CHEBI:33738"/>
        <dbReference type="ChEBI" id="CHEBI:57783"/>
        <dbReference type="ChEBI" id="CHEBI:58349"/>
    </reaction>
</comment>
<dbReference type="InterPro" id="IPR023173">
    <property type="entry name" value="NADPH_Cyt_P450_Rdtase_alpha"/>
</dbReference>
<comment type="cofactor">
    <cofactor evidence="2 9">
        <name>FAD</name>
        <dbReference type="ChEBI" id="CHEBI:57692"/>
    </cofactor>
</comment>
<comment type="subunit">
    <text evidence="9">Interacts with DRE2; as part of the cytosolic iron-sulfur (Fe-S) protein assembly (CIA) machinery.</text>
</comment>
<keyword evidence="9" id="KW-0496">Mitochondrion</keyword>
<feature type="domain" description="FAD-binding FR-type" evidence="11">
    <location>
        <begin position="209"/>
        <end position="434"/>
    </location>
</feature>
<keyword evidence="4 9" id="KW-0285">Flavoprotein</keyword>
<evidence type="ECO:0000259" key="10">
    <source>
        <dbReference type="PROSITE" id="PS50902"/>
    </source>
</evidence>
<dbReference type="GO" id="GO:0010181">
    <property type="term" value="F:FMN binding"/>
    <property type="evidence" value="ECO:0007669"/>
    <property type="project" value="UniProtKB-UniRule"/>
</dbReference>
<dbReference type="GO" id="GO:0160246">
    <property type="term" value="F:NADPH-iron-sulfur [2Fe-2S] protein oxidoreductase activity"/>
    <property type="evidence" value="ECO:0007669"/>
    <property type="project" value="InterPro"/>
</dbReference>
<comment type="caution">
    <text evidence="12">The sequence shown here is derived from an EMBL/GenBank/DDBJ whole genome shotgun (WGS) entry which is preliminary data.</text>
</comment>
<feature type="binding site" evidence="9">
    <location>
        <position position="448"/>
    </location>
    <ligand>
        <name>NADP(+)</name>
        <dbReference type="ChEBI" id="CHEBI:58349"/>
    </ligand>
</feature>
<feature type="domain" description="Flavodoxin-like" evidence="10">
    <location>
        <begin position="13"/>
        <end position="162"/>
    </location>
</feature>
<dbReference type="GO" id="GO:0005739">
    <property type="term" value="C:mitochondrion"/>
    <property type="evidence" value="ECO:0007669"/>
    <property type="project" value="UniProtKB-SubCell"/>
</dbReference>
<evidence type="ECO:0000256" key="8">
    <source>
        <dbReference type="ARBA" id="ARBA00023002"/>
    </source>
</evidence>
<keyword evidence="8 9" id="KW-0560">Oxidoreductase</keyword>
<proteinExistence type="inferred from homology"/>
<evidence type="ECO:0000256" key="6">
    <source>
        <dbReference type="ARBA" id="ARBA00022827"/>
    </source>
</evidence>
<dbReference type="GO" id="GO:0050661">
    <property type="term" value="F:NADP binding"/>
    <property type="evidence" value="ECO:0007669"/>
    <property type="project" value="UniProtKB-UniRule"/>
</dbReference>
<dbReference type="InterPro" id="IPR008254">
    <property type="entry name" value="Flavodoxin/NO_synth"/>
</dbReference>
<dbReference type="PRINTS" id="PR00371">
    <property type="entry name" value="FPNCR"/>
</dbReference>
<dbReference type="PROSITE" id="PS50902">
    <property type="entry name" value="FLAVODOXIN_LIKE"/>
    <property type="match status" value="1"/>
</dbReference>
<dbReference type="InterPro" id="IPR001433">
    <property type="entry name" value="OxRdtase_FAD/NAD-bd"/>
</dbReference>
<dbReference type="Pfam" id="PF00258">
    <property type="entry name" value="Flavodoxin_1"/>
    <property type="match status" value="1"/>
</dbReference>
<evidence type="ECO:0000256" key="3">
    <source>
        <dbReference type="ARBA" id="ARBA00022490"/>
    </source>
</evidence>
<evidence type="ECO:0000256" key="4">
    <source>
        <dbReference type="ARBA" id="ARBA00022630"/>
    </source>
</evidence>
<feature type="binding site" evidence="9">
    <location>
        <position position="144"/>
    </location>
    <ligand>
        <name>FMN</name>
        <dbReference type="ChEBI" id="CHEBI:58210"/>
    </ligand>
</feature>
<dbReference type="Pfam" id="PF00667">
    <property type="entry name" value="FAD_binding_1"/>
    <property type="match status" value="1"/>
</dbReference>
<keyword evidence="5 9" id="KW-0288">FMN</keyword>
<keyword evidence="6 9" id="KW-0274">FAD</keyword>
<dbReference type="InterPro" id="IPR029039">
    <property type="entry name" value="Flavoprotein-like_sf"/>
</dbReference>
<evidence type="ECO:0000256" key="5">
    <source>
        <dbReference type="ARBA" id="ARBA00022643"/>
    </source>
</evidence>
<dbReference type="Pfam" id="PF00175">
    <property type="entry name" value="NAD_binding_1"/>
    <property type="match status" value="1"/>
</dbReference>
<dbReference type="InterPro" id="IPR003097">
    <property type="entry name" value="CysJ-like_FAD-binding"/>
</dbReference>
<evidence type="ECO:0000259" key="11">
    <source>
        <dbReference type="PROSITE" id="PS51384"/>
    </source>
</evidence>
<keyword evidence="3 9" id="KW-0963">Cytoplasm</keyword>
<feature type="binding site" evidence="9">
    <location>
        <begin position="71"/>
        <end position="74"/>
    </location>
    <ligand>
        <name>FMN</name>
        <dbReference type="ChEBI" id="CHEBI:58210"/>
    </ligand>
</feature>
<dbReference type="InterPro" id="IPR017927">
    <property type="entry name" value="FAD-bd_FR_type"/>
</dbReference>
<evidence type="ECO:0000256" key="7">
    <source>
        <dbReference type="ARBA" id="ARBA00022857"/>
    </source>
</evidence>
<dbReference type="PRINTS" id="PR00369">
    <property type="entry name" value="FLAVODOXIN"/>
</dbReference>
<feature type="binding site" evidence="9">
    <location>
        <begin position="407"/>
        <end position="410"/>
    </location>
    <ligand>
        <name>FAD</name>
        <dbReference type="ChEBI" id="CHEBI:57692"/>
    </ligand>
</feature>
<accession>A0A9W7XPY9</accession>
<dbReference type="GO" id="GO:0005634">
    <property type="term" value="C:nucleus"/>
    <property type="evidence" value="ECO:0007669"/>
    <property type="project" value="UniProtKB-ARBA"/>
</dbReference>
<dbReference type="FunFam" id="3.40.50.360:FF:000015">
    <property type="entry name" value="NADPH-dependent diflavin oxidoreductase 1"/>
    <property type="match status" value="1"/>
</dbReference>
<comment type="caution">
    <text evidence="9">Lacks conserved residue(s) required for the propagation of feature annotation.</text>
</comment>
<dbReference type="AlphaFoldDB" id="A0A9W7XPY9"/>
<dbReference type="PANTHER" id="PTHR19384">
    <property type="entry name" value="NITRIC OXIDE SYNTHASE-RELATED"/>
    <property type="match status" value="1"/>
</dbReference>
<dbReference type="GO" id="GO:0016651">
    <property type="term" value="F:oxidoreductase activity, acting on NAD(P)H"/>
    <property type="evidence" value="ECO:0007669"/>
    <property type="project" value="UniProtKB-UniRule"/>
</dbReference>
<reference evidence="12" key="1">
    <citation type="submission" date="2022-07" db="EMBL/GenBank/DDBJ databases">
        <title>Phylogenomic reconstructions and comparative analyses of Kickxellomycotina fungi.</title>
        <authorList>
            <person name="Reynolds N.K."/>
            <person name="Stajich J.E."/>
            <person name="Barry K."/>
            <person name="Grigoriev I.V."/>
            <person name="Crous P."/>
            <person name="Smith M.E."/>
        </authorList>
    </citation>
    <scope>NUCLEOTIDE SEQUENCE</scope>
    <source>
        <strain evidence="12">NBRC 105413</strain>
    </source>
</reference>
<feature type="binding site" evidence="9">
    <location>
        <begin position="510"/>
        <end position="514"/>
    </location>
    <ligand>
        <name>NADP(+)</name>
        <dbReference type="ChEBI" id="CHEBI:58349"/>
    </ligand>
</feature>
<dbReference type="PANTHER" id="PTHR19384:SF10">
    <property type="entry name" value="NADPH-DEPENDENT DIFLAVIN OXIDOREDUCTASE 1"/>
    <property type="match status" value="1"/>
</dbReference>
<dbReference type="SUPFAM" id="SSF63380">
    <property type="entry name" value="Riboflavin synthase domain-like"/>
    <property type="match status" value="1"/>
</dbReference>
<dbReference type="EMBL" id="JANBOH010000032">
    <property type="protein sequence ID" value="KAJ1647339.1"/>
    <property type="molecule type" value="Genomic_DNA"/>
</dbReference>
<comment type="similarity">
    <text evidence="9">In the N-terminal section; belongs to the flavodoxin family.</text>
</comment>